<organism evidence="2 3">
    <name type="scientific">Paracoccus lutimaris</name>
    <dbReference type="NCBI Taxonomy" id="1490030"/>
    <lineage>
        <taxon>Bacteria</taxon>
        <taxon>Pseudomonadati</taxon>
        <taxon>Pseudomonadota</taxon>
        <taxon>Alphaproteobacteria</taxon>
        <taxon>Rhodobacterales</taxon>
        <taxon>Paracoccaceae</taxon>
        <taxon>Paracoccus</taxon>
    </lineage>
</organism>
<evidence type="ECO:0000313" key="3">
    <source>
        <dbReference type="Proteomes" id="UP000253345"/>
    </source>
</evidence>
<protein>
    <submittedName>
        <fullName evidence="2">Uncharacterized protein</fullName>
    </submittedName>
</protein>
<keyword evidence="1" id="KW-1133">Transmembrane helix</keyword>
<reference evidence="2 3" key="1">
    <citation type="submission" date="2018-07" db="EMBL/GenBank/DDBJ databases">
        <title>Genomic Encyclopedia of Type Strains, Phase III (KMG-III): the genomes of soil and plant-associated and newly described type strains.</title>
        <authorList>
            <person name="Whitman W."/>
        </authorList>
    </citation>
    <scope>NUCLEOTIDE SEQUENCE [LARGE SCALE GENOMIC DNA]</scope>
    <source>
        <strain evidence="2 3">CECT 8525</strain>
    </source>
</reference>
<sequence>MIIYALLAVVVFLAGLACWSATLRIAARSYAPLVAILVVLLAGAGLCAAISEVKTGGFLSGIVGYLFGLGLLCIASGLVLGAVLRLAWRWLGREDSSTLLRPAPTPAPWDLIGFSALALIAVVLSALE</sequence>
<evidence type="ECO:0000313" key="2">
    <source>
        <dbReference type="EMBL" id="RCW79715.1"/>
    </source>
</evidence>
<evidence type="ECO:0000256" key="1">
    <source>
        <dbReference type="SAM" id="Phobius"/>
    </source>
</evidence>
<name>A0A368YHS0_9RHOB</name>
<dbReference type="AlphaFoldDB" id="A0A368YHS0"/>
<feature type="transmembrane region" description="Helical" evidence="1">
    <location>
        <begin position="108"/>
        <end position="127"/>
    </location>
</feature>
<keyword evidence="1" id="KW-0472">Membrane</keyword>
<accession>A0A368YHS0</accession>
<keyword evidence="1" id="KW-0812">Transmembrane</keyword>
<dbReference type="EMBL" id="QPJL01000023">
    <property type="protein sequence ID" value="RCW79715.1"/>
    <property type="molecule type" value="Genomic_DNA"/>
</dbReference>
<dbReference type="RefSeq" id="WP_114350443.1">
    <property type="nucleotide sequence ID" value="NZ_QPJL01000023.1"/>
</dbReference>
<keyword evidence="3" id="KW-1185">Reference proteome</keyword>
<comment type="caution">
    <text evidence="2">The sequence shown here is derived from an EMBL/GenBank/DDBJ whole genome shotgun (WGS) entry which is preliminary data.</text>
</comment>
<gene>
    <name evidence="2" type="ORF">DFP89_12346</name>
</gene>
<dbReference type="Proteomes" id="UP000253345">
    <property type="component" value="Unassembled WGS sequence"/>
</dbReference>
<proteinExistence type="predicted"/>
<feature type="transmembrane region" description="Helical" evidence="1">
    <location>
        <begin position="62"/>
        <end position="88"/>
    </location>
</feature>
<feature type="transmembrane region" description="Helical" evidence="1">
    <location>
        <begin position="30"/>
        <end position="50"/>
    </location>
</feature>